<organism evidence="2 3">
    <name type="scientific">Diplocloster agilis</name>
    <dbReference type="NCBI Taxonomy" id="2850323"/>
    <lineage>
        <taxon>Bacteria</taxon>
        <taxon>Bacillati</taxon>
        <taxon>Bacillota</taxon>
        <taxon>Clostridia</taxon>
        <taxon>Lachnospirales</taxon>
        <taxon>Lachnospiraceae</taxon>
        <taxon>Diplocloster</taxon>
    </lineage>
</organism>
<evidence type="ECO:0008006" key="4">
    <source>
        <dbReference type="Google" id="ProtNLM"/>
    </source>
</evidence>
<keyword evidence="1" id="KW-0175">Coiled coil</keyword>
<proteinExistence type="predicted"/>
<gene>
    <name evidence="2" type="ORF">KTH89_06375</name>
</gene>
<evidence type="ECO:0000256" key="1">
    <source>
        <dbReference type="SAM" id="Coils"/>
    </source>
</evidence>
<dbReference type="Proteomes" id="UP000712157">
    <property type="component" value="Unassembled WGS sequence"/>
</dbReference>
<feature type="coiled-coil region" evidence="1">
    <location>
        <begin position="440"/>
        <end position="549"/>
    </location>
</feature>
<feature type="coiled-coil region" evidence="1">
    <location>
        <begin position="1059"/>
        <end position="1093"/>
    </location>
</feature>
<dbReference type="EMBL" id="JAHQCW010000007">
    <property type="protein sequence ID" value="MBU9736157.1"/>
    <property type="molecule type" value="Genomic_DNA"/>
</dbReference>
<protein>
    <recommendedName>
        <fullName evidence="4">Chromosome segregation ATPase</fullName>
    </recommendedName>
</protein>
<evidence type="ECO:0000313" key="2">
    <source>
        <dbReference type="EMBL" id="MBU9736157.1"/>
    </source>
</evidence>
<name>A0A949NA71_9FIRM</name>
<reference evidence="2" key="1">
    <citation type="submission" date="2021-06" db="EMBL/GenBank/DDBJ databases">
        <title>Description of novel taxa of the family Lachnospiraceae.</title>
        <authorList>
            <person name="Chaplin A.V."/>
            <person name="Sokolova S.R."/>
            <person name="Pikina A.P."/>
            <person name="Korzhanova M."/>
            <person name="Belova V."/>
            <person name="Korostin D."/>
            <person name="Efimov B.A."/>
        </authorList>
    </citation>
    <scope>NUCLEOTIDE SEQUENCE</scope>
    <source>
        <strain evidence="2">ASD5720</strain>
    </source>
</reference>
<accession>A0A949NA71</accession>
<sequence length="1469" mass="172563">MPQINRIRVNNVKYNFGTQFYDDFVMRFSCKNTIYDLANGGGKSVLMLLLLQNMLPNCTLDEKQPIEKLFRSGNDNTVIHSLVEWKLNPCHIKNGFQYMTTGFCARKARETGNEGVQDRNTAAVEYFNYCIFYREFNDNDLRNLPLSSGEERITYQGLKNYLRDLEKKDFSLQVRLFERKGEYQSFVADYGIYESEWEIIRGINKTEGHVRTYFETNYRTTRKVVEDLLIEEIIQKAFFSRIDRNKDEVSMAQTLLDIRDKLLELSRKKNEIINYDRQMEMIAGFMKWMGTLKNIYHTRTDLEEQLIRTYNTCLHREQEKNQARDRLTQRRESVNIRRQELMRKAESASLSLELCGLKELEQKTEQYRRELEGLEDKRREWSLQLSEKESANDYLDYLDAKGRFESTRVAVDSVQSQNQGLTEQLFELAGQMKILMERDAAGLKEQMDQLEAWIREKEERLQAGLHQERELDRTAAVLENAIKLQREQNRRHQQRIEELYRESNLLLLENAGEELDKKKAQEQEARQRIGELSEEIKTVEEELARIRIHDAKQSSKEEWLTSRQEECQEYFRRYRGKKQQLDKIKEIYQIPENENGQEAVREAFQNNLSVCMRKRSECEAVKEVLASLKNKQPVPPSEPVLKLKEQIERIHGIETVIGCEYAGNLDEQAQRELLERYPLLPYGLLVKEGYDQVASDQNLKYSLTGDAVIPVLSLAAVENGRELTDARGISFVTKDESLYYDEERRLQAAAKLEKELEEKERKLKRIESQTRTMEEDLKFLQSLENGPDYEEKQKEFDTLNNELRILRQQGEQNLLLKEQWNSRCRLLEEQLKEEEARRESLSAETARLRTLTELQAALEDGENEIRRLEMQSAEKAEALISLRDQIRELRKELTRYQQQKDHTGREIDRIRQEWAEVYASYDRGTEVTDPTHTRRELEIIFKGKKEAYETESSDTSDKLKLLENYRAVMERAKAAIQYRNVSIEELAARYDQVGMRRSTQEELLQIRNTAQEFSERVKELQKQLDADLGMYHKKQGSVQHARSMIEQQYGAVEEMELSQERLELLVSESRKAAKQLEEDLVRDESSLRELISQCYALEAMQEDMEQMMKAEGINRSDQQELLDSGISLKETYRDLKKQYAKMKREETVRREEFLKEKNSLAEILTTLGAFDLAQEIKQSILSPQSGTEVDRQTEKLEQTIRCIGLEKDRVSKGIEDMSKIKDNFENQCLQSCMNIKEELERLPKLSKINLDGKPVSILTLQIPYRQEEQFKEAMSRYVDQITEHADAIENPNERLKYVKNQLAWKKLFSVIVTDMDAIKLNLYKRERMIEQSRYLRYEEAVGSTGQSQGIYIQFLVAVVNYITSIYAGNTDPVELRKVIFIDNPFGAAKDIYIWEPIFQLLKNNHVQLIVPARGATPAITGRFEVNYILGQKFISGRQQTVVVDYRSQTEESELEYIPISYEQEQLQLM</sequence>
<feature type="coiled-coil region" evidence="1">
    <location>
        <begin position="324"/>
        <end position="391"/>
    </location>
</feature>
<comment type="caution">
    <text evidence="2">The sequence shown here is derived from an EMBL/GenBank/DDBJ whole genome shotgun (WGS) entry which is preliminary data.</text>
</comment>
<feature type="coiled-coil region" evidence="1">
    <location>
        <begin position="739"/>
        <end position="913"/>
    </location>
</feature>
<feature type="coiled-coil region" evidence="1">
    <location>
        <begin position="996"/>
        <end position="1023"/>
    </location>
</feature>
<keyword evidence="3" id="KW-1185">Reference proteome</keyword>
<evidence type="ECO:0000313" key="3">
    <source>
        <dbReference type="Proteomes" id="UP000712157"/>
    </source>
</evidence>
<dbReference type="RefSeq" id="WP_238721084.1">
    <property type="nucleotide sequence ID" value="NZ_JAHQCW010000007.1"/>
</dbReference>